<dbReference type="Proteomes" id="UP000823933">
    <property type="component" value="Unassembled WGS sequence"/>
</dbReference>
<dbReference type="EMBL" id="DXHQ01000103">
    <property type="protein sequence ID" value="HIW09508.1"/>
    <property type="molecule type" value="Genomic_DNA"/>
</dbReference>
<gene>
    <name evidence="2" type="ORF">H9890_08940</name>
</gene>
<feature type="transmembrane region" description="Helical" evidence="1">
    <location>
        <begin position="125"/>
        <end position="149"/>
    </location>
</feature>
<reference evidence="2" key="2">
    <citation type="submission" date="2021-04" db="EMBL/GenBank/DDBJ databases">
        <authorList>
            <person name="Gilroy R."/>
        </authorList>
    </citation>
    <scope>NUCLEOTIDE SEQUENCE</scope>
    <source>
        <strain evidence="2">ChiHcolR34-3080</strain>
    </source>
</reference>
<protein>
    <recommendedName>
        <fullName evidence="4">Peptidase M50 domain-containing protein</fullName>
    </recommendedName>
</protein>
<keyword evidence="1" id="KW-1133">Transmembrane helix</keyword>
<organism evidence="2 3">
    <name type="scientific">Candidatus Faecalibacterium intestinigallinarum</name>
    <dbReference type="NCBI Taxonomy" id="2838581"/>
    <lineage>
        <taxon>Bacteria</taxon>
        <taxon>Bacillati</taxon>
        <taxon>Bacillota</taxon>
        <taxon>Clostridia</taxon>
        <taxon>Eubacteriales</taxon>
        <taxon>Oscillospiraceae</taxon>
        <taxon>Faecalibacterium</taxon>
    </lineage>
</organism>
<keyword evidence="1" id="KW-0472">Membrane</keyword>
<feature type="transmembrane region" description="Helical" evidence="1">
    <location>
        <begin position="155"/>
        <end position="173"/>
    </location>
</feature>
<feature type="transmembrane region" description="Helical" evidence="1">
    <location>
        <begin position="45"/>
        <end position="63"/>
    </location>
</feature>
<evidence type="ECO:0000313" key="2">
    <source>
        <dbReference type="EMBL" id="HIW09508.1"/>
    </source>
</evidence>
<evidence type="ECO:0008006" key="4">
    <source>
        <dbReference type="Google" id="ProtNLM"/>
    </source>
</evidence>
<dbReference type="AlphaFoldDB" id="A0A9D1QBK7"/>
<feature type="transmembrane region" description="Helical" evidence="1">
    <location>
        <begin position="69"/>
        <end position="89"/>
    </location>
</feature>
<reference evidence="2" key="1">
    <citation type="journal article" date="2021" name="PeerJ">
        <title>Extensive microbial diversity within the chicken gut microbiome revealed by metagenomics and culture.</title>
        <authorList>
            <person name="Gilroy R."/>
            <person name="Ravi A."/>
            <person name="Getino M."/>
            <person name="Pursley I."/>
            <person name="Horton D.L."/>
            <person name="Alikhan N.F."/>
            <person name="Baker D."/>
            <person name="Gharbi K."/>
            <person name="Hall N."/>
            <person name="Watson M."/>
            <person name="Adriaenssens E.M."/>
            <person name="Foster-Nyarko E."/>
            <person name="Jarju S."/>
            <person name="Secka A."/>
            <person name="Antonio M."/>
            <person name="Oren A."/>
            <person name="Chaudhuri R.R."/>
            <person name="La Ragione R."/>
            <person name="Hildebrand F."/>
            <person name="Pallen M.J."/>
        </authorList>
    </citation>
    <scope>NUCLEOTIDE SEQUENCE</scope>
    <source>
        <strain evidence="2">ChiHcolR34-3080</strain>
    </source>
</reference>
<accession>A0A9D1QBK7</accession>
<comment type="caution">
    <text evidence="2">The sequence shown here is derived from an EMBL/GenBank/DDBJ whole genome shotgun (WGS) entry which is preliminary data.</text>
</comment>
<sequence length="386" mass="41014">MKKTKRRLPSPATVLTMALMMAAGFGVGWLTAWQLDRAGLPGWQMVLLLLIAVYLGLLVHIVLHEGGHLAAGLATGYSFVSFRIGSIMLQKKEGRLRFCRYRLAGTGGQCLLAPPPWREDGFPALLYNLGGPLANLVTAALCGLGAWLLAEAAPVPAFLLGSWALLGVYLGLVNGIPLKIQGMPNDGYNALCLRGDKAAQRAIWAQLAINAAQTEGARLKDLPADWFELPGGAGPDDPLKGAVWVCRYNRLVDEGRYDEAAALRDTLLGGGAKLAAVHRYSLEADRAFFQIVNGEAAAGLAALEGGELKAFLRQMKSHPGIALVSWAGALAAGKADKAEKCRRAFDKALAGWPYAGDAAAIRELLAWAGPKLEALCKPVTETGPEL</sequence>
<feature type="transmembrane region" description="Helical" evidence="1">
    <location>
        <begin position="12"/>
        <end position="33"/>
    </location>
</feature>
<proteinExistence type="predicted"/>
<name>A0A9D1QBK7_9FIRM</name>
<evidence type="ECO:0000313" key="3">
    <source>
        <dbReference type="Proteomes" id="UP000823933"/>
    </source>
</evidence>
<keyword evidence="1" id="KW-0812">Transmembrane</keyword>
<evidence type="ECO:0000256" key="1">
    <source>
        <dbReference type="SAM" id="Phobius"/>
    </source>
</evidence>